<dbReference type="InterPro" id="IPR036770">
    <property type="entry name" value="Ankyrin_rpt-contain_sf"/>
</dbReference>
<organism evidence="3 4">
    <name type="scientific">Capronia coronata CBS 617.96</name>
    <dbReference type="NCBI Taxonomy" id="1182541"/>
    <lineage>
        <taxon>Eukaryota</taxon>
        <taxon>Fungi</taxon>
        <taxon>Dikarya</taxon>
        <taxon>Ascomycota</taxon>
        <taxon>Pezizomycotina</taxon>
        <taxon>Eurotiomycetes</taxon>
        <taxon>Chaetothyriomycetidae</taxon>
        <taxon>Chaetothyriales</taxon>
        <taxon>Herpotrichiellaceae</taxon>
        <taxon>Capronia</taxon>
    </lineage>
</organism>
<dbReference type="HOGENOM" id="CLU_097653_0_1_1"/>
<dbReference type="SUPFAM" id="SSF48403">
    <property type="entry name" value="Ankyrin repeat"/>
    <property type="match status" value="1"/>
</dbReference>
<dbReference type="Pfam" id="PF00023">
    <property type="entry name" value="Ank"/>
    <property type="match status" value="1"/>
</dbReference>
<keyword evidence="4" id="KW-1185">Reference proteome</keyword>
<evidence type="ECO:0000256" key="1">
    <source>
        <dbReference type="PROSITE-ProRule" id="PRU00023"/>
    </source>
</evidence>
<evidence type="ECO:0000256" key="2">
    <source>
        <dbReference type="SAM" id="MobiDB-lite"/>
    </source>
</evidence>
<feature type="repeat" description="ANK" evidence="1">
    <location>
        <begin position="103"/>
        <end position="142"/>
    </location>
</feature>
<keyword evidence="1" id="KW-0040">ANK repeat</keyword>
<dbReference type="RefSeq" id="XP_007724957.1">
    <property type="nucleotide sequence ID" value="XM_007726767.1"/>
</dbReference>
<dbReference type="InterPro" id="IPR002110">
    <property type="entry name" value="Ankyrin_rpt"/>
</dbReference>
<dbReference type="Proteomes" id="UP000019484">
    <property type="component" value="Unassembled WGS sequence"/>
</dbReference>
<gene>
    <name evidence="3" type="ORF">A1O1_05883</name>
</gene>
<proteinExistence type="predicted"/>
<dbReference type="EMBL" id="AMWN01000005">
    <property type="protein sequence ID" value="EXJ85519.1"/>
    <property type="molecule type" value="Genomic_DNA"/>
</dbReference>
<accession>W9YTB0</accession>
<dbReference type="eggNOG" id="ENOG502S4CU">
    <property type="taxonomic scope" value="Eukaryota"/>
</dbReference>
<name>W9YTB0_9EURO</name>
<feature type="region of interest" description="Disordered" evidence="2">
    <location>
        <begin position="172"/>
        <end position="194"/>
    </location>
</feature>
<dbReference type="SMART" id="SM00248">
    <property type="entry name" value="ANK"/>
    <property type="match status" value="2"/>
</dbReference>
<evidence type="ECO:0000313" key="4">
    <source>
        <dbReference type="Proteomes" id="UP000019484"/>
    </source>
</evidence>
<comment type="caution">
    <text evidence="3">The sequence shown here is derived from an EMBL/GenBank/DDBJ whole genome shotgun (WGS) entry which is preliminary data.</text>
</comment>
<dbReference type="Gene3D" id="1.25.40.20">
    <property type="entry name" value="Ankyrin repeat-containing domain"/>
    <property type="match status" value="1"/>
</dbReference>
<dbReference type="PROSITE" id="PS50088">
    <property type="entry name" value="ANK_REPEAT"/>
    <property type="match status" value="1"/>
</dbReference>
<evidence type="ECO:0000313" key="3">
    <source>
        <dbReference type="EMBL" id="EXJ85519.1"/>
    </source>
</evidence>
<dbReference type="GeneID" id="19160756"/>
<reference evidence="3 4" key="1">
    <citation type="submission" date="2013-03" db="EMBL/GenBank/DDBJ databases">
        <title>The Genome Sequence of Capronia coronata CBS 617.96.</title>
        <authorList>
            <consortium name="The Broad Institute Genomics Platform"/>
            <person name="Cuomo C."/>
            <person name="de Hoog S."/>
            <person name="Gorbushina A."/>
            <person name="Walker B."/>
            <person name="Young S.K."/>
            <person name="Zeng Q."/>
            <person name="Gargeya S."/>
            <person name="Fitzgerald M."/>
            <person name="Haas B."/>
            <person name="Abouelleil A."/>
            <person name="Allen A.W."/>
            <person name="Alvarado L."/>
            <person name="Arachchi H.M."/>
            <person name="Berlin A.M."/>
            <person name="Chapman S.B."/>
            <person name="Gainer-Dewar J."/>
            <person name="Goldberg J."/>
            <person name="Griggs A."/>
            <person name="Gujja S."/>
            <person name="Hansen M."/>
            <person name="Howarth C."/>
            <person name="Imamovic A."/>
            <person name="Ireland A."/>
            <person name="Larimer J."/>
            <person name="McCowan C."/>
            <person name="Murphy C."/>
            <person name="Pearson M."/>
            <person name="Poon T.W."/>
            <person name="Priest M."/>
            <person name="Roberts A."/>
            <person name="Saif S."/>
            <person name="Shea T."/>
            <person name="Sisk P."/>
            <person name="Sykes S."/>
            <person name="Wortman J."/>
            <person name="Nusbaum C."/>
            <person name="Birren B."/>
        </authorList>
    </citation>
    <scope>NUCLEOTIDE SEQUENCE [LARGE SCALE GENOMIC DNA]</scope>
    <source>
        <strain evidence="3 4">CBS 617.96</strain>
    </source>
</reference>
<dbReference type="STRING" id="1182541.W9YTB0"/>
<dbReference type="OrthoDB" id="9995210at2759"/>
<dbReference type="AlphaFoldDB" id="W9YTB0"/>
<sequence length="194" mass="21582">MADEDVSILSPLSRTSLTVIQGASPKEQILEACRRDNVELFHEVLKDMSGKKSKEEIAEFFNTATDTMGNHLLHVCANYGAYDVMDELLNVEYLECDPLTRRDKETPIHCAVRYANEREVELGEAMAKMLIDAGGDPRVKDGHGRKPAELCTPRTEELRSILIREEYALNEGLKHADMQPEDEDGGAGSASDSE</sequence>
<protein>
    <submittedName>
        <fullName evidence="3">Uncharacterized protein</fullName>
    </submittedName>
</protein>